<dbReference type="PANTHER" id="PTHR43280">
    <property type="entry name" value="ARAC-FAMILY TRANSCRIPTIONAL REGULATOR"/>
    <property type="match status" value="1"/>
</dbReference>
<feature type="domain" description="HTH araC/xylS-type" evidence="4">
    <location>
        <begin position="182"/>
        <end position="280"/>
    </location>
</feature>
<evidence type="ECO:0000256" key="1">
    <source>
        <dbReference type="ARBA" id="ARBA00023015"/>
    </source>
</evidence>
<dbReference type="Pfam" id="PF12833">
    <property type="entry name" value="HTH_18"/>
    <property type="match status" value="1"/>
</dbReference>
<name>A0A2P7VDK1_9BACL</name>
<reference evidence="5 6" key="1">
    <citation type="submission" date="2018-03" db="EMBL/GenBank/DDBJ databases">
        <title>Brevisbacillus phylogenomics.</title>
        <authorList>
            <person name="Dunlap C."/>
        </authorList>
    </citation>
    <scope>NUCLEOTIDE SEQUENCE [LARGE SCALE GENOMIC DNA]</scope>
    <source>
        <strain evidence="5 6">NRRL NRS-1210</strain>
    </source>
</reference>
<organism evidence="5 6">
    <name type="scientific">Brevibacillus fortis</name>
    <dbReference type="NCBI Taxonomy" id="2126352"/>
    <lineage>
        <taxon>Bacteria</taxon>
        <taxon>Bacillati</taxon>
        <taxon>Bacillota</taxon>
        <taxon>Bacilli</taxon>
        <taxon>Bacillales</taxon>
        <taxon>Paenibacillaceae</taxon>
        <taxon>Brevibacillus</taxon>
    </lineage>
</organism>
<dbReference type="GO" id="GO:0003700">
    <property type="term" value="F:DNA-binding transcription factor activity"/>
    <property type="evidence" value="ECO:0007669"/>
    <property type="project" value="InterPro"/>
</dbReference>
<dbReference type="SUPFAM" id="SSF46689">
    <property type="entry name" value="Homeodomain-like"/>
    <property type="match status" value="2"/>
</dbReference>
<dbReference type="InterPro" id="IPR020449">
    <property type="entry name" value="Tscrpt_reg_AraC-type_HTH"/>
</dbReference>
<dbReference type="PRINTS" id="PR00032">
    <property type="entry name" value="HTHARAC"/>
</dbReference>
<proteinExistence type="predicted"/>
<evidence type="ECO:0000259" key="4">
    <source>
        <dbReference type="PROSITE" id="PS01124"/>
    </source>
</evidence>
<evidence type="ECO:0000256" key="3">
    <source>
        <dbReference type="ARBA" id="ARBA00023163"/>
    </source>
</evidence>
<keyword evidence="6" id="KW-1185">Reference proteome</keyword>
<keyword evidence="2" id="KW-0238">DNA-binding</keyword>
<dbReference type="InterPro" id="IPR018060">
    <property type="entry name" value="HTH_AraC"/>
</dbReference>
<dbReference type="Proteomes" id="UP000240419">
    <property type="component" value="Unassembled WGS sequence"/>
</dbReference>
<dbReference type="PROSITE" id="PS01124">
    <property type="entry name" value="HTH_ARAC_FAMILY_2"/>
    <property type="match status" value="1"/>
</dbReference>
<dbReference type="Gene3D" id="1.10.10.60">
    <property type="entry name" value="Homeodomain-like"/>
    <property type="match status" value="2"/>
</dbReference>
<dbReference type="GO" id="GO:0043565">
    <property type="term" value="F:sequence-specific DNA binding"/>
    <property type="evidence" value="ECO:0007669"/>
    <property type="project" value="InterPro"/>
</dbReference>
<accession>A0A2P7VDK1</accession>
<dbReference type="InterPro" id="IPR018062">
    <property type="entry name" value="HTH_AraC-typ_CS"/>
</dbReference>
<dbReference type="InterPro" id="IPR009057">
    <property type="entry name" value="Homeodomain-like_sf"/>
</dbReference>
<comment type="caution">
    <text evidence="5">The sequence shown here is derived from an EMBL/GenBank/DDBJ whole genome shotgun (WGS) entry which is preliminary data.</text>
</comment>
<dbReference type="RefSeq" id="WP_106838558.1">
    <property type="nucleotide sequence ID" value="NZ_JBCNIW010000019.1"/>
</dbReference>
<protein>
    <submittedName>
        <fullName evidence="5">AraC family transcriptional regulator</fullName>
    </submittedName>
</protein>
<keyword evidence="1" id="KW-0805">Transcription regulation</keyword>
<evidence type="ECO:0000313" key="5">
    <source>
        <dbReference type="EMBL" id="PSJ97298.1"/>
    </source>
</evidence>
<keyword evidence="3" id="KW-0804">Transcription</keyword>
<dbReference type="SMART" id="SM00342">
    <property type="entry name" value="HTH_ARAC"/>
    <property type="match status" value="1"/>
</dbReference>
<evidence type="ECO:0000256" key="2">
    <source>
        <dbReference type="ARBA" id="ARBA00023125"/>
    </source>
</evidence>
<dbReference type="OrthoDB" id="192171at2"/>
<dbReference type="PANTHER" id="PTHR43280:SF2">
    <property type="entry name" value="HTH-TYPE TRANSCRIPTIONAL REGULATOR EXSA"/>
    <property type="match status" value="1"/>
</dbReference>
<dbReference type="PROSITE" id="PS00041">
    <property type="entry name" value="HTH_ARAC_FAMILY_1"/>
    <property type="match status" value="1"/>
</dbReference>
<evidence type="ECO:0000313" key="6">
    <source>
        <dbReference type="Proteomes" id="UP000240419"/>
    </source>
</evidence>
<sequence length="286" mass="33346">MTDKHSMNYVLHAKSKQFYWEGDGQLSIKTFQNGRAHYKTSKGFFAVEEGRYLLLNEGEYTISIEEDEEVESFCIFFKRGLGEEIVSTLVEPTDRLLSDPYKESASIGFFEKTYPTSHTLASQLASLKESLAFLDRDSIGYEEQYHKIMRTLLLRHFDVRKEMDALHALRQSTREELYRRISTAHDYIRAFYDQPIRLDEIAQIACLSPNHLLRAYSQVYGKTPHQHISEYRIQKAKQLLAKLEFNMTDITFALGFSNPVSFSKMFKQHVGISPLQFRKKVILDKN</sequence>
<dbReference type="AlphaFoldDB" id="A0A2P7VDK1"/>
<gene>
    <name evidence="5" type="ORF">C7R93_09255</name>
</gene>
<dbReference type="EMBL" id="PXZM01000012">
    <property type="protein sequence ID" value="PSJ97298.1"/>
    <property type="molecule type" value="Genomic_DNA"/>
</dbReference>